<dbReference type="NCBIfam" id="TIGR03751">
    <property type="entry name" value="conj_TIGR03751"/>
    <property type="match status" value="1"/>
</dbReference>
<evidence type="ECO:0000256" key="1">
    <source>
        <dbReference type="SAM" id="SignalP"/>
    </source>
</evidence>
<dbReference type="EMBL" id="UGOD01000006">
    <property type="protein sequence ID" value="STX81572.1"/>
    <property type="molecule type" value="Genomic_DNA"/>
</dbReference>
<name>A0A378KEA2_9GAMM</name>
<dbReference type="Proteomes" id="UP000254794">
    <property type="component" value="Unassembled WGS sequence"/>
</dbReference>
<organism evidence="2 3">
    <name type="scientific">Legionella busanensis</name>
    <dbReference type="NCBI Taxonomy" id="190655"/>
    <lineage>
        <taxon>Bacteria</taxon>
        <taxon>Pseudomonadati</taxon>
        <taxon>Pseudomonadota</taxon>
        <taxon>Gammaproteobacteria</taxon>
        <taxon>Legionellales</taxon>
        <taxon>Legionellaceae</taxon>
        <taxon>Legionella</taxon>
    </lineage>
</organism>
<dbReference type="OrthoDB" id="8863314at2"/>
<keyword evidence="2" id="KW-0449">Lipoprotein</keyword>
<evidence type="ECO:0000313" key="3">
    <source>
        <dbReference type="Proteomes" id="UP000254794"/>
    </source>
</evidence>
<feature type="chain" id="PRO_5017028195" evidence="1">
    <location>
        <begin position="30"/>
        <end position="130"/>
    </location>
</feature>
<reference evidence="2 3" key="1">
    <citation type="submission" date="2018-06" db="EMBL/GenBank/DDBJ databases">
        <authorList>
            <consortium name="Pathogen Informatics"/>
            <person name="Doyle S."/>
        </authorList>
    </citation>
    <scope>NUCLEOTIDE SEQUENCE [LARGE SCALE GENOMIC DNA]</scope>
    <source>
        <strain evidence="2 3">NCTC13316</strain>
    </source>
</reference>
<proteinExistence type="predicted"/>
<protein>
    <submittedName>
        <fullName evidence="2">Putative lipoprotein</fullName>
    </submittedName>
</protein>
<dbReference type="InterPro" id="IPR022262">
    <property type="entry name" value="Lipoprot_put"/>
</dbReference>
<sequence>MVMRSSITAIFLCASSFILLPGCSKNVSAGGVPEAGLTVSQIYHQSMANTAQISSTPTYRRVGKVNFDGYIREAQTEVQAKFKTLDNPAIPIFIYPHVTQLGDEQLIKPGFTSEFFLYKQNQFALANEYY</sequence>
<accession>A0A378KEA2</accession>
<feature type="signal peptide" evidence="1">
    <location>
        <begin position="1"/>
        <end position="29"/>
    </location>
</feature>
<dbReference type="RefSeq" id="WP_115332935.1">
    <property type="nucleotide sequence ID" value="NZ_CAAAHP010000008.1"/>
</dbReference>
<keyword evidence="1" id="KW-0732">Signal</keyword>
<gene>
    <name evidence="2" type="ORF">NCTC13316_03445</name>
</gene>
<keyword evidence="3" id="KW-1185">Reference proteome</keyword>
<evidence type="ECO:0000313" key="2">
    <source>
        <dbReference type="EMBL" id="STX81572.1"/>
    </source>
</evidence>
<dbReference type="AlphaFoldDB" id="A0A378KEA2"/>